<sequence>MGERGVNMIQAIGKKLLTTVLTLLAASFLVFATAEFSPGNVARKTLGPFASQQSVDILYERLQLNDPLPIRYARWLGVLLGLKADPLQDPVLKLDFKDPRGDQYFGNFGYSTLYKAPVNDVIWGRLANTGLLAGLAFAIIVPLSLSLGILAGMREGGPLDRSISIFGIVTTSIPEFASGVFLVAVFVVWLGWLPGTSPLAGSTGWPVWTQLVLPVTVLVLYDSGYLIRMVRGSMAEVMAKPYIRTAILKGLPFREVVTRHAMRNAMIAPFTVILLQINFLISGVVVTELVFAYPGFGRMILDASLFGDIALIEAATLIALVVAITTQFLGDLGYALLNPQIRLS</sequence>
<dbReference type="AlphaFoldDB" id="A0AAU7XEU0"/>
<feature type="domain" description="ABC transmembrane type-1" evidence="8">
    <location>
        <begin position="126"/>
        <end position="330"/>
    </location>
</feature>
<comment type="subcellular location">
    <subcellularLocation>
        <location evidence="1 7">Cell membrane</location>
        <topology evidence="1 7">Multi-pass membrane protein</topology>
    </subcellularLocation>
</comment>
<keyword evidence="2 7" id="KW-0813">Transport</keyword>
<dbReference type="PANTHER" id="PTHR43163">
    <property type="entry name" value="DIPEPTIDE TRANSPORT SYSTEM PERMEASE PROTEIN DPPB-RELATED"/>
    <property type="match status" value="1"/>
</dbReference>
<dbReference type="Pfam" id="PF00528">
    <property type="entry name" value="BPD_transp_1"/>
    <property type="match status" value="1"/>
</dbReference>
<feature type="transmembrane region" description="Helical" evidence="7">
    <location>
        <begin position="314"/>
        <end position="337"/>
    </location>
</feature>
<dbReference type="PROSITE" id="PS50928">
    <property type="entry name" value="ABC_TM1"/>
    <property type="match status" value="1"/>
</dbReference>
<keyword evidence="3" id="KW-1003">Cell membrane</keyword>
<keyword evidence="5 7" id="KW-1133">Transmembrane helix</keyword>
<keyword evidence="4 7" id="KW-0812">Transmembrane</keyword>
<evidence type="ECO:0000256" key="4">
    <source>
        <dbReference type="ARBA" id="ARBA00022692"/>
    </source>
</evidence>
<feature type="transmembrane region" description="Helical" evidence="7">
    <location>
        <begin position="204"/>
        <end position="221"/>
    </location>
</feature>
<evidence type="ECO:0000256" key="3">
    <source>
        <dbReference type="ARBA" id="ARBA00022475"/>
    </source>
</evidence>
<protein>
    <submittedName>
        <fullName evidence="9">ABC transporter permease</fullName>
    </submittedName>
</protein>
<dbReference type="InterPro" id="IPR035906">
    <property type="entry name" value="MetI-like_sf"/>
</dbReference>
<feature type="transmembrane region" description="Helical" evidence="7">
    <location>
        <begin position="165"/>
        <end position="192"/>
    </location>
</feature>
<evidence type="ECO:0000313" key="9">
    <source>
        <dbReference type="EMBL" id="XBY46350.1"/>
    </source>
</evidence>
<reference evidence="9" key="1">
    <citation type="submission" date="2024-06" db="EMBL/GenBank/DDBJ databases">
        <title>Methylostella associata gen. nov., sp. nov., a novel Ancalomicrobiaceae-affiliated facultatively methylotrophic bacteria that feed on methanotrophs of the genus Methylococcus.</title>
        <authorList>
            <person name="Saltykova V."/>
            <person name="Danilova O.V."/>
            <person name="Oshkin I.Y."/>
            <person name="Belova S.E."/>
            <person name="Pimenov N.V."/>
            <person name="Dedysh S.N."/>
        </authorList>
    </citation>
    <scope>NUCLEOTIDE SEQUENCE</scope>
    <source>
        <strain evidence="9">S20</strain>
    </source>
</reference>
<evidence type="ECO:0000256" key="5">
    <source>
        <dbReference type="ARBA" id="ARBA00022989"/>
    </source>
</evidence>
<gene>
    <name evidence="9" type="ORF">ABS361_09085</name>
</gene>
<evidence type="ECO:0000256" key="6">
    <source>
        <dbReference type="ARBA" id="ARBA00023136"/>
    </source>
</evidence>
<dbReference type="PANTHER" id="PTHR43163:SF3">
    <property type="entry name" value="PEPTIDE ABC TRANSPORTER PERMEASE PROTEIN"/>
    <property type="match status" value="1"/>
</dbReference>
<dbReference type="GO" id="GO:0005886">
    <property type="term" value="C:plasma membrane"/>
    <property type="evidence" value="ECO:0007669"/>
    <property type="project" value="UniProtKB-SubCell"/>
</dbReference>
<dbReference type="KEGG" id="mflg:ABS361_09085"/>
<comment type="similarity">
    <text evidence="7">Belongs to the binding-protein-dependent transport system permease family.</text>
</comment>
<evidence type="ECO:0000256" key="1">
    <source>
        <dbReference type="ARBA" id="ARBA00004651"/>
    </source>
</evidence>
<name>A0AAU7XEU0_9HYPH</name>
<keyword evidence="6 7" id="KW-0472">Membrane</keyword>
<feature type="transmembrane region" description="Helical" evidence="7">
    <location>
        <begin position="267"/>
        <end position="294"/>
    </location>
</feature>
<organism evidence="9">
    <name type="scientific">Methyloraptor flagellatus</name>
    <dbReference type="NCBI Taxonomy" id="3162530"/>
    <lineage>
        <taxon>Bacteria</taxon>
        <taxon>Pseudomonadati</taxon>
        <taxon>Pseudomonadota</taxon>
        <taxon>Alphaproteobacteria</taxon>
        <taxon>Hyphomicrobiales</taxon>
        <taxon>Ancalomicrobiaceae</taxon>
        <taxon>Methyloraptor</taxon>
    </lineage>
</organism>
<dbReference type="RefSeq" id="WP_407051446.1">
    <property type="nucleotide sequence ID" value="NZ_CP158568.1"/>
</dbReference>
<evidence type="ECO:0000256" key="2">
    <source>
        <dbReference type="ARBA" id="ARBA00022448"/>
    </source>
</evidence>
<feature type="transmembrane region" description="Helical" evidence="7">
    <location>
        <begin position="131"/>
        <end position="153"/>
    </location>
</feature>
<evidence type="ECO:0000256" key="7">
    <source>
        <dbReference type="RuleBase" id="RU363032"/>
    </source>
</evidence>
<dbReference type="Gene3D" id="1.10.3720.10">
    <property type="entry name" value="MetI-like"/>
    <property type="match status" value="1"/>
</dbReference>
<dbReference type="InterPro" id="IPR000515">
    <property type="entry name" value="MetI-like"/>
</dbReference>
<dbReference type="EMBL" id="CP158568">
    <property type="protein sequence ID" value="XBY46350.1"/>
    <property type="molecule type" value="Genomic_DNA"/>
</dbReference>
<proteinExistence type="inferred from homology"/>
<accession>A0AAU7XEU0</accession>
<dbReference type="SUPFAM" id="SSF161098">
    <property type="entry name" value="MetI-like"/>
    <property type="match status" value="1"/>
</dbReference>
<dbReference type="GO" id="GO:0055085">
    <property type="term" value="P:transmembrane transport"/>
    <property type="evidence" value="ECO:0007669"/>
    <property type="project" value="InterPro"/>
</dbReference>
<evidence type="ECO:0000259" key="8">
    <source>
        <dbReference type="PROSITE" id="PS50928"/>
    </source>
</evidence>